<dbReference type="InterPro" id="IPR050266">
    <property type="entry name" value="AB_hydrolase_sf"/>
</dbReference>
<dbReference type="RefSeq" id="WP_046524011.1">
    <property type="nucleotide sequence ID" value="NZ_LAYY01000011.1"/>
</dbReference>
<dbReference type="PANTHER" id="PTHR43798:SF31">
    <property type="entry name" value="AB HYDROLASE SUPERFAMILY PROTEIN YCLE"/>
    <property type="match status" value="1"/>
</dbReference>
<dbReference type="InterPro" id="IPR029058">
    <property type="entry name" value="AB_hydrolase_fold"/>
</dbReference>
<dbReference type="Pfam" id="PF00561">
    <property type="entry name" value="Abhydrolase_1"/>
    <property type="match status" value="1"/>
</dbReference>
<evidence type="ECO:0000313" key="4">
    <source>
        <dbReference type="Proteomes" id="UP000034166"/>
    </source>
</evidence>
<evidence type="ECO:0000256" key="1">
    <source>
        <dbReference type="ARBA" id="ARBA00022801"/>
    </source>
</evidence>
<comment type="caution">
    <text evidence="3">The sequence shown here is derived from an EMBL/GenBank/DDBJ whole genome shotgun (WGS) entry which is preliminary data.</text>
</comment>
<dbReference type="InterPro" id="IPR000073">
    <property type="entry name" value="AB_hydrolase_1"/>
</dbReference>
<dbReference type="PRINTS" id="PR00111">
    <property type="entry name" value="ABHYDROLASE"/>
</dbReference>
<feature type="domain" description="AB hydrolase-1" evidence="2">
    <location>
        <begin position="23"/>
        <end position="249"/>
    </location>
</feature>
<organism evidence="3 4">
    <name type="scientific">Mesobacillus campisalis</name>
    <dbReference type="NCBI Taxonomy" id="1408103"/>
    <lineage>
        <taxon>Bacteria</taxon>
        <taxon>Bacillati</taxon>
        <taxon>Bacillota</taxon>
        <taxon>Bacilli</taxon>
        <taxon>Bacillales</taxon>
        <taxon>Bacillaceae</taxon>
        <taxon>Mesobacillus</taxon>
    </lineage>
</organism>
<dbReference type="PATRIC" id="fig|1408103.3.peg.2696"/>
<keyword evidence="1 3" id="KW-0378">Hydrolase</keyword>
<dbReference type="OrthoDB" id="252464at2"/>
<dbReference type="Gene3D" id="3.40.50.1820">
    <property type="entry name" value="alpha/beta hydrolase"/>
    <property type="match status" value="1"/>
</dbReference>
<protein>
    <submittedName>
        <fullName evidence="3">Alpha/beta hydrolase</fullName>
    </submittedName>
</protein>
<dbReference type="SUPFAM" id="SSF53474">
    <property type="entry name" value="alpha/beta-Hydrolases"/>
    <property type="match status" value="1"/>
</dbReference>
<dbReference type="Proteomes" id="UP000034166">
    <property type="component" value="Unassembled WGS sequence"/>
</dbReference>
<dbReference type="PANTHER" id="PTHR43798">
    <property type="entry name" value="MONOACYLGLYCEROL LIPASE"/>
    <property type="match status" value="1"/>
</dbReference>
<name>A0A0M2STJ0_9BACI</name>
<gene>
    <name evidence="3" type="ORF">WQ57_11995</name>
</gene>
<sequence>MNRKQVNLPAGTVSYIDEGRGEAILLLHGFCGSSEYWEKVIPVLSGNYRVIAPDLPGHGESGQLAEGYSIETIADHMKSFLQKLELDNVIMFGHSLGGYITLSFARKYVEGLNGFSLIHSTAHPDSEEAKKARVANVEKVEKEGMQALIDGLVPKLFSPDNLESNARDIQRAKEIGYKTSREGAAGALLAMKDRPDLNRVLEETSLPVLLVAGEKDQIVPSEKTFSISKENIMQEVIPDTGHMGMYENPDELVRVMKKFLEG</sequence>
<keyword evidence="4" id="KW-1185">Reference proteome</keyword>
<dbReference type="GO" id="GO:0016787">
    <property type="term" value="F:hydrolase activity"/>
    <property type="evidence" value="ECO:0007669"/>
    <property type="project" value="UniProtKB-KW"/>
</dbReference>
<dbReference type="AlphaFoldDB" id="A0A0M2STJ0"/>
<reference evidence="3 4" key="1">
    <citation type="submission" date="2015-04" db="EMBL/GenBank/DDBJ databases">
        <title>Taxonomic description and genome sequence of Bacillus campisalis sp. nov., a novel member of the genus Bacillus isolated from solar saltern.</title>
        <authorList>
            <person name="Mathan Kumar R."/>
            <person name="Kaur G."/>
            <person name="Kumar A."/>
            <person name="Singh N.K."/>
            <person name="Kaur N."/>
            <person name="Kumar N."/>
            <person name="Mayilraj S."/>
        </authorList>
    </citation>
    <scope>NUCLEOTIDE SEQUENCE [LARGE SCALE GENOMIC DNA]</scope>
    <source>
        <strain evidence="3 4">SA2-6</strain>
    </source>
</reference>
<evidence type="ECO:0000259" key="2">
    <source>
        <dbReference type="Pfam" id="PF00561"/>
    </source>
</evidence>
<accession>A0A0M2STJ0</accession>
<proteinExistence type="predicted"/>
<dbReference type="GO" id="GO:0016020">
    <property type="term" value="C:membrane"/>
    <property type="evidence" value="ECO:0007669"/>
    <property type="project" value="TreeGrafter"/>
</dbReference>
<dbReference type="InterPro" id="IPR000639">
    <property type="entry name" value="Epox_hydrolase-like"/>
</dbReference>
<dbReference type="PRINTS" id="PR00412">
    <property type="entry name" value="EPOXHYDRLASE"/>
</dbReference>
<dbReference type="EMBL" id="LAYY01000011">
    <property type="protein sequence ID" value="KKK37889.1"/>
    <property type="molecule type" value="Genomic_DNA"/>
</dbReference>
<evidence type="ECO:0000313" key="3">
    <source>
        <dbReference type="EMBL" id="KKK37889.1"/>
    </source>
</evidence>